<dbReference type="GO" id="GO:0007165">
    <property type="term" value="P:signal transduction"/>
    <property type="evidence" value="ECO:0007669"/>
    <property type="project" value="InterPro"/>
</dbReference>
<protein>
    <submittedName>
        <fullName evidence="2">Purine-binding chemotaxis protein CheW</fullName>
    </submittedName>
</protein>
<dbReference type="CDD" id="cd00732">
    <property type="entry name" value="CheW"/>
    <property type="match status" value="1"/>
</dbReference>
<dbReference type="AlphaFoldDB" id="A0A4R2ECV1"/>
<comment type="caution">
    <text evidence="2">The sequence shown here is derived from an EMBL/GenBank/DDBJ whole genome shotgun (WGS) entry which is preliminary data.</text>
</comment>
<accession>A0A4R2ECV1</accession>
<gene>
    <name evidence="2" type="ORF">CLV25_11439</name>
</gene>
<proteinExistence type="predicted"/>
<sequence>MAEEKLVLNSYLSFKLGEEIFAANVSKVLNILEMTKITQVPKSPPYMKGVINLRGTVLPVVDTRLKFGMSATEFTPNTCILVMEVEVDGEALQVGGLVDSVQEVLEIDLKEILPPPNIGSRYRSEFINGMYKLNDDHFIMLLDMDKVFSSDEALFLRESTPDAGNDNQF</sequence>
<dbReference type="Proteomes" id="UP000294830">
    <property type="component" value="Unassembled WGS sequence"/>
</dbReference>
<dbReference type="Gene3D" id="2.30.30.40">
    <property type="entry name" value="SH3 Domains"/>
    <property type="match status" value="1"/>
</dbReference>
<keyword evidence="3" id="KW-1185">Reference proteome</keyword>
<evidence type="ECO:0000313" key="3">
    <source>
        <dbReference type="Proteomes" id="UP000294830"/>
    </source>
</evidence>
<dbReference type="SMART" id="SM00260">
    <property type="entry name" value="CheW"/>
    <property type="match status" value="1"/>
</dbReference>
<evidence type="ECO:0000313" key="2">
    <source>
        <dbReference type="EMBL" id="TCN63884.1"/>
    </source>
</evidence>
<feature type="domain" description="CheW-like" evidence="1">
    <location>
        <begin position="8"/>
        <end position="153"/>
    </location>
</feature>
<dbReference type="Pfam" id="PF01584">
    <property type="entry name" value="CheW"/>
    <property type="match status" value="1"/>
</dbReference>
<dbReference type="PANTHER" id="PTHR22617">
    <property type="entry name" value="CHEMOTAXIS SENSOR HISTIDINE KINASE-RELATED"/>
    <property type="match status" value="1"/>
</dbReference>
<dbReference type="GO" id="GO:0005829">
    <property type="term" value="C:cytosol"/>
    <property type="evidence" value="ECO:0007669"/>
    <property type="project" value="TreeGrafter"/>
</dbReference>
<dbReference type="OrthoDB" id="9794382at2"/>
<dbReference type="SUPFAM" id="SSF50341">
    <property type="entry name" value="CheW-like"/>
    <property type="match status" value="1"/>
</dbReference>
<dbReference type="InterPro" id="IPR036061">
    <property type="entry name" value="CheW-like_dom_sf"/>
</dbReference>
<organism evidence="2 3">
    <name type="scientific">Acetobacteroides hydrogenigenes</name>
    <dbReference type="NCBI Taxonomy" id="979970"/>
    <lineage>
        <taxon>Bacteria</taxon>
        <taxon>Pseudomonadati</taxon>
        <taxon>Bacteroidota</taxon>
        <taxon>Bacteroidia</taxon>
        <taxon>Bacteroidales</taxon>
        <taxon>Rikenellaceae</taxon>
        <taxon>Acetobacteroides</taxon>
    </lineage>
</organism>
<dbReference type="InterPro" id="IPR039315">
    <property type="entry name" value="CheW"/>
</dbReference>
<dbReference type="EMBL" id="SLWB01000014">
    <property type="protein sequence ID" value="TCN63884.1"/>
    <property type="molecule type" value="Genomic_DNA"/>
</dbReference>
<evidence type="ECO:0000259" key="1">
    <source>
        <dbReference type="PROSITE" id="PS50851"/>
    </source>
</evidence>
<dbReference type="PANTHER" id="PTHR22617:SF41">
    <property type="entry name" value="CHEMOTAXIS SIGNAL TRANSDUCTION SYSTEM ADAPTOR PROTEIN CHEW"/>
    <property type="match status" value="1"/>
</dbReference>
<dbReference type="PROSITE" id="PS50851">
    <property type="entry name" value="CHEW"/>
    <property type="match status" value="1"/>
</dbReference>
<name>A0A4R2ECV1_9BACT</name>
<dbReference type="RefSeq" id="WP_131840036.1">
    <property type="nucleotide sequence ID" value="NZ_SLWB01000014.1"/>
</dbReference>
<reference evidence="2 3" key="1">
    <citation type="submission" date="2019-03" db="EMBL/GenBank/DDBJ databases">
        <title>Genomic Encyclopedia of Archaeal and Bacterial Type Strains, Phase II (KMG-II): from individual species to whole genera.</title>
        <authorList>
            <person name="Goeker M."/>
        </authorList>
    </citation>
    <scope>NUCLEOTIDE SEQUENCE [LARGE SCALE GENOMIC DNA]</scope>
    <source>
        <strain evidence="2 3">RL-C</strain>
    </source>
</reference>
<dbReference type="InterPro" id="IPR002545">
    <property type="entry name" value="CheW-lke_dom"/>
</dbReference>
<dbReference type="GO" id="GO:0006935">
    <property type="term" value="P:chemotaxis"/>
    <property type="evidence" value="ECO:0007669"/>
    <property type="project" value="InterPro"/>
</dbReference>
<dbReference type="Gene3D" id="2.40.50.180">
    <property type="entry name" value="CheA-289, Domain 4"/>
    <property type="match status" value="1"/>
</dbReference>